<feature type="transmembrane region" description="Helical" evidence="9">
    <location>
        <begin position="171"/>
        <end position="192"/>
    </location>
</feature>
<keyword evidence="3" id="KW-0813">Transport</keyword>
<evidence type="ECO:0000256" key="7">
    <source>
        <dbReference type="ARBA" id="ARBA00023136"/>
    </source>
</evidence>
<proteinExistence type="inferred from homology"/>
<dbReference type="RefSeq" id="WP_318598380.1">
    <property type="nucleotide sequence ID" value="NZ_JAWSTH010000045.1"/>
</dbReference>
<feature type="transmembrane region" description="Helical" evidence="9">
    <location>
        <begin position="137"/>
        <end position="159"/>
    </location>
</feature>
<dbReference type="PANTHER" id="PTHR43271:SF1">
    <property type="entry name" value="INNER MEMBRANE TRANSPORT PROTEIN YNFM"/>
    <property type="match status" value="1"/>
</dbReference>
<evidence type="ECO:0000256" key="3">
    <source>
        <dbReference type="ARBA" id="ARBA00022448"/>
    </source>
</evidence>
<feature type="transmembrane region" description="Helical" evidence="9">
    <location>
        <begin position="46"/>
        <end position="68"/>
    </location>
</feature>
<feature type="transmembrane region" description="Helical" evidence="9">
    <location>
        <begin position="315"/>
        <end position="332"/>
    </location>
</feature>
<dbReference type="PANTHER" id="PTHR43271">
    <property type="entry name" value="BLL2771 PROTEIN"/>
    <property type="match status" value="1"/>
</dbReference>
<evidence type="ECO:0000256" key="9">
    <source>
        <dbReference type="SAM" id="Phobius"/>
    </source>
</evidence>
<accession>A0ABU4HS10</accession>
<evidence type="ECO:0000256" key="4">
    <source>
        <dbReference type="ARBA" id="ARBA00022475"/>
    </source>
</evidence>
<evidence type="ECO:0000313" key="12">
    <source>
        <dbReference type="Proteomes" id="UP001284601"/>
    </source>
</evidence>
<comment type="caution">
    <text evidence="11">The sequence shown here is derived from an EMBL/GenBank/DDBJ whole genome shotgun (WGS) entry which is preliminary data.</text>
</comment>
<keyword evidence="12" id="KW-1185">Reference proteome</keyword>
<comment type="similarity">
    <text evidence="2">Belongs to the major facilitator superfamily.</text>
</comment>
<evidence type="ECO:0000259" key="10">
    <source>
        <dbReference type="PROSITE" id="PS50850"/>
    </source>
</evidence>
<dbReference type="EMBL" id="JAWSTH010000045">
    <property type="protein sequence ID" value="MDW5596025.1"/>
    <property type="molecule type" value="Genomic_DNA"/>
</dbReference>
<keyword evidence="4" id="KW-1003">Cell membrane</keyword>
<dbReference type="PROSITE" id="PS50850">
    <property type="entry name" value="MFS"/>
    <property type="match status" value="1"/>
</dbReference>
<dbReference type="InterPro" id="IPR005829">
    <property type="entry name" value="Sugar_transporter_CS"/>
</dbReference>
<evidence type="ECO:0000256" key="1">
    <source>
        <dbReference type="ARBA" id="ARBA00004651"/>
    </source>
</evidence>
<dbReference type="PROSITE" id="PS00216">
    <property type="entry name" value="SUGAR_TRANSPORT_1"/>
    <property type="match status" value="1"/>
</dbReference>
<reference evidence="12" key="1">
    <citation type="submission" date="2023-07" db="EMBL/GenBank/DDBJ databases">
        <title>Conexibacter stalactiti sp. nov., isolated from stalactites in a lava cave and emended description of the genus Conexibacter.</title>
        <authorList>
            <person name="Lee S.D."/>
        </authorList>
    </citation>
    <scope>NUCLEOTIDE SEQUENCE [LARGE SCALE GENOMIC DNA]</scope>
    <source>
        <strain evidence="12">KCTC 39840</strain>
    </source>
</reference>
<dbReference type="CDD" id="cd17324">
    <property type="entry name" value="MFS_NepI_like"/>
    <property type="match status" value="1"/>
</dbReference>
<gene>
    <name evidence="11" type="ORF">R7226_16875</name>
</gene>
<feature type="domain" description="Major facilitator superfamily (MFS) profile" evidence="10">
    <location>
        <begin position="42"/>
        <end position="427"/>
    </location>
</feature>
<feature type="transmembrane region" description="Helical" evidence="9">
    <location>
        <begin position="402"/>
        <end position="421"/>
    </location>
</feature>
<keyword evidence="6 9" id="KW-1133">Transmembrane helix</keyword>
<feature type="transmembrane region" description="Helical" evidence="9">
    <location>
        <begin position="248"/>
        <end position="267"/>
    </location>
</feature>
<organism evidence="11 12">
    <name type="scientific">Conexibacter stalactiti</name>
    <dbReference type="NCBI Taxonomy" id="1940611"/>
    <lineage>
        <taxon>Bacteria</taxon>
        <taxon>Bacillati</taxon>
        <taxon>Actinomycetota</taxon>
        <taxon>Thermoleophilia</taxon>
        <taxon>Solirubrobacterales</taxon>
        <taxon>Conexibacteraceae</taxon>
        <taxon>Conexibacter</taxon>
    </lineage>
</organism>
<evidence type="ECO:0000256" key="8">
    <source>
        <dbReference type="SAM" id="MobiDB-lite"/>
    </source>
</evidence>
<dbReference type="InterPro" id="IPR020846">
    <property type="entry name" value="MFS_dom"/>
</dbReference>
<evidence type="ECO:0000313" key="11">
    <source>
        <dbReference type="EMBL" id="MDW5596025.1"/>
    </source>
</evidence>
<feature type="transmembrane region" description="Helical" evidence="9">
    <location>
        <begin position="377"/>
        <end position="396"/>
    </location>
</feature>
<dbReference type="InterPro" id="IPR011701">
    <property type="entry name" value="MFS"/>
</dbReference>
<feature type="transmembrane region" description="Helical" evidence="9">
    <location>
        <begin position="112"/>
        <end position="131"/>
    </location>
</feature>
<feature type="transmembrane region" description="Helical" evidence="9">
    <location>
        <begin position="198"/>
        <end position="220"/>
    </location>
</feature>
<dbReference type="InterPro" id="IPR036259">
    <property type="entry name" value="MFS_trans_sf"/>
</dbReference>
<keyword evidence="5 9" id="KW-0812">Transmembrane</keyword>
<protein>
    <submittedName>
        <fullName evidence="11">MFS transporter</fullName>
    </submittedName>
</protein>
<keyword evidence="7 9" id="KW-0472">Membrane</keyword>
<feature type="transmembrane region" description="Helical" evidence="9">
    <location>
        <begin position="279"/>
        <end position="303"/>
    </location>
</feature>
<evidence type="ECO:0000256" key="2">
    <source>
        <dbReference type="ARBA" id="ARBA00008335"/>
    </source>
</evidence>
<feature type="transmembrane region" description="Helical" evidence="9">
    <location>
        <begin position="338"/>
        <end position="356"/>
    </location>
</feature>
<evidence type="ECO:0000256" key="5">
    <source>
        <dbReference type="ARBA" id="ARBA00022692"/>
    </source>
</evidence>
<dbReference type="Gene3D" id="1.20.1250.20">
    <property type="entry name" value="MFS general substrate transporter like domains"/>
    <property type="match status" value="1"/>
</dbReference>
<dbReference type="Pfam" id="PF07690">
    <property type="entry name" value="MFS_1"/>
    <property type="match status" value="1"/>
</dbReference>
<dbReference type="Proteomes" id="UP001284601">
    <property type="component" value="Unassembled WGS sequence"/>
</dbReference>
<feature type="region of interest" description="Disordered" evidence="8">
    <location>
        <begin position="18"/>
        <end position="39"/>
    </location>
</feature>
<dbReference type="SUPFAM" id="SSF103473">
    <property type="entry name" value="MFS general substrate transporter"/>
    <property type="match status" value="1"/>
</dbReference>
<name>A0ABU4HS10_9ACTN</name>
<evidence type="ECO:0000256" key="6">
    <source>
        <dbReference type="ARBA" id="ARBA00022989"/>
    </source>
</evidence>
<sequence length="437" mass="44625">MLSVHRFNVNHALDTSLTPSYRRSPVTDPSATPARHRSGEPGFRRAAVALFAAGLATFALLFSPQALLPLLSEQFAVTPAAAALVLAVTTAALGLSLVPAGWVADTYGRTRVMGWSLLLSALLGLACAAAPSFELLLVLRALQGIALAGLPAVAMAYLAEEIHGSSLGLSIGLYIGGNAIGGMLGRLLSGVFADVGGWRLALAAVGGLALLCALTSIKLLPASVHFHPRPFQPGRLVRGMRVHLTEPGLLRLDAVGALLMATFAAVYNGLTFRLEEAPYGLSHAAVAAIFLVYPIGSFSSAWAGRLADRVGRRPVLPLAIALAGIGLALTGAHSLPLIVLGVATLTAGFFAGHSVASSWVGRRGSSGAGSAAQASALYLFAYYFGSSAGGIAAGAAWSGGHWTAVMTVGGVLLTGALLLSLRLRRTPPLAAPVPVAA</sequence>
<comment type="subcellular location">
    <subcellularLocation>
        <location evidence="1">Cell membrane</location>
        <topology evidence="1">Multi-pass membrane protein</topology>
    </subcellularLocation>
</comment>
<feature type="transmembrane region" description="Helical" evidence="9">
    <location>
        <begin position="80"/>
        <end position="100"/>
    </location>
</feature>